<evidence type="ECO:0000256" key="7">
    <source>
        <dbReference type="ARBA" id="ARBA00023004"/>
    </source>
</evidence>
<evidence type="ECO:0000259" key="9">
    <source>
        <dbReference type="PROSITE" id="PS51471"/>
    </source>
</evidence>
<dbReference type="SUPFAM" id="SSF51197">
    <property type="entry name" value="Clavaminate synthase-like"/>
    <property type="match status" value="1"/>
</dbReference>
<evidence type="ECO:0000256" key="5">
    <source>
        <dbReference type="ARBA" id="ARBA00022964"/>
    </source>
</evidence>
<keyword evidence="4" id="KW-0460">Magnesium</keyword>
<evidence type="ECO:0000256" key="6">
    <source>
        <dbReference type="ARBA" id="ARBA00023002"/>
    </source>
</evidence>
<keyword evidence="6" id="KW-0560">Oxidoreductase</keyword>
<dbReference type="GO" id="GO:0016705">
    <property type="term" value="F:oxidoreductase activity, acting on paired donors, with incorporation or reduction of molecular oxygen"/>
    <property type="evidence" value="ECO:0007669"/>
    <property type="project" value="UniProtKB-ARBA"/>
</dbReference>
<dbReference type="GO" id="GO:0016787">
    <property type="term" value="F:hydrolase activity"/>
    <property type="evidence" value="ECO:0007669"/>
    <property type="project" value="UniProtKB-ARBA"/>
</dbReference>
<comment type="cofactor">
    <cofactor evidence="1">
        <name>Fe(2+)</name>
        <dbReference type="ChEBI" id="CHEBI:29033"/>
    </cofactor>
</comment>
<keyword evidence="3" id="KW-0227">DNA damage</keyword>
<dbReference type="GO" id="GO:0140097">
    <property type="term" value="F:catalytic activity, acting on DNA"/>
    <property type="evidence" value="ECO:0007669"/>
    <property type="project" value="UniProtKB-ARBA"/>
</dbReference>
<dbReference type="InterPro" id="IPR027450">
    <property type="entry name" value="AlkB-like"/>
</dbReference>
<dbReference type="GO" id="GO:0046872">
    <property type="term" value="F:metal ion binding"/>
    <property type="evidence" value="ECO:0007669"/>
    <property type="project" value="UniProtKB-KW"/>
</dbReference>
<dbReference type="GO" id="GO:0006307">
    <property type="term" value="P:DNA alkylation repair"/>
    <property type="evidence" value="ECO:0007669"/>
    <property type="project" value="InterPro"/>
</dbReference>
<dbReference type="PROSITE" id="PS51471">
    <property type="entry name" value="FE2OG_OXY"/>
    <property type="match status" value="1"/>
</dbReference>
<gene>
    <name evidence="10" type="ORF">GJ700_03130</name>
</gene>
<evidence type="ECO:0000256" key="1">
    <source>
        <dbReference type="ARBA" id="ARBA00001954"/>
    </source>
</evidence>
<dbReference type="FunFam" id="2.60.120.590:FF:000004">
    <property type="entry name" value="DNA oxidative demethylase ALKBH2"/>
    <property type="match status" value="1"/>
</dbReference>
<dbReference type="GO" id="GO:0051213">
    <property type="term" value="F:dioxygenase activity"/>
    <property type="evidence" value="ECO:0007669"/>
    <property type="project" value="UniProtKB-KW"/>
</dbReference>
<dbReference type="Proteomes" id="UP000446768">
    <property type="component" value="Unassembled WGS sequence"/>
</dbReference>
<keyword evidence="5 10" id="KW-0223">Dioxygenase</keyword>
<proteinExistence type="predicted"/>
<dbReference type="InterPro" id="IPR032854">
    <property type="entry name" value="ALKBH3"/>
</dbReference>
<evidence type="ECO:0000313" key="11">
    <source>
        <dbReference type="Proteomes" id="UP000446768"/>
    </source>
</evidence>
<sequence>MDLFADQNHTLEAIPIEDGELYFMSRLPLAQDPATVMQRLVEETPWRAESITLYGKSMLQPRLSAWHGEPEARYTYSGTTFEPQPFTPLQREIRQAVEIATGRRFNSVLLNYYRNEQDSMGFHSDDERELGRNPAIASVSFGEARTFILKHKKLPKTVKIALGDGSLLLMAGALQHHWRHGINKEKTPRGPRISLTFRNIVIL</sequence>
<keyword evidence="2" id="KW-0479">Metal-binding</keyword>
<dbReference type="GO" id="GO:0032451">
    <property type="term" value="F:demethylase activity"/>
    <property type="evidence" value="ECO:0007669"/>
    <property type="project" value="UniProtKB-ARBA"/>
</dbReference>
<dbReference type="Pfam" id="PF13532">
    <property type="entry name" value="2OG-FeII_Oxy_2"/>
    <property type="match status" value="1"/>
</dbReference>
<reference evidence="10 11" key="1">
    <citation type="submission" date="2019-11" db="EMBL/GenBank/DDBJ databases">
        <title>Novel species isolated from a subtropical stream in China.</title>
        <authorList>
            <person name="Lu H."/>
        </authorList>
    </citation>
    <scope>NUCLEOTIDE SEQUENCE [LARGE SCALE GENOMIC DNA]</scope>
    <source>
        <strain evidence="10 11">FT92W</strain>
    </source>
</reference>
<evidence type="ECO:0000256" key="8">
    <source>
        <dbReference type="ARBA" id="ARBA00023204"/>
    </source>
</evidence>
<protein>
    <submittedName>
        <fullName evidence="10">Alpha-ketoglutarate-dependent dioxygenase AlkB</fullName>
    </submittedName>
</protein>
<dbReference type="Gene3D" id="2.60.120.590">
    <property type="entry name" value="Alpha-ketoglutarate-dependent dioxygenase AlkB-like"/>
    <property type="match status" value="1"/>
</dbReference>
<name>A0A7X2LPV5_9BURK</name>
<organism evidence="10 11">
    <name type="scientific">Pseudoduganella rivuli</name>
    <dbReference type="NCBI Taxonomy" id="2666085"/>
    <lineage>
        <taxon>Bacteria</taxon>
        <taxon>Pseudomonadati</taxon>
        <taxon>Pseudomonadota</taxon>
        <taxon>Betaproteobacteria</taxon>
        <taxon>Burkholderiales</taxon>
        <taxon>Oxalobacteraceae</taxon>
        <taxon>Telluria group</taxon>
        <taxon>Pseudoduganella</taxon>
    </lineage>
</organism>
<dbReference type="AlphaFoldDB" id="A0A7X2LPV5"/>
<keyword evidence="8" id="KW-0234">DNA repair</keyword>
<evidence type="ECO:0000256" key="3">
    <source>
        <dbReference type="ARBA" id="ARBA00022763"/>
    </source>
</evidence>
<feature type="domain" description="Fe2OG dioxygenase" evidence="9">
    <location>
        <begin position="104"/>
        <end position="201"/>
    </location>
</feature>
<evidence type="ECO:0000256" key="2">
    <source>
        <dbReference type="ARBA" id="ARBA00022723"/>
    </source>
</evidence>
<evidence type="ECO:0000313" key="10">
    <source>
        <dbReference type="EMBL" id="MRV70710.1"/>
    </source>
</evidence>
<keyword evidence="7" id="KW-0408">Iron</keyword>
<dbReference type="InterPro" id="IPR005123">
    <property type="entry name" value="Oxoglu/Fe-dep_dioxygenase_dom"/>
</dbReference>
<accession>A0A7X2LPV5</accession>
<evidence type="ECO:0000256" key="4">
    <source>
        <dbReference type="ARBA" id="ARBA00022842"/>
    </source>
</evidence>
<dbReference type="PANTHER" id="PTHR31212">
    <property type="entry name" value="ALPHA-KETOGLUTARATE-DEPENDENT DIOXYGENASE ALKB HOMOLOG 3"/>
    <property type="match status" value="1"/>
</dbReference>
<dbReference type="RefSeq" id="WP_154371204.1">
    <property type="nucleotide sequence ID" value="NZ_WKJJ01000002.1"/>
</dbReference>
<dbReference type="PANTHER" id="PTHR31212:SF4">
    <property type="entry name" value="ALPHA-KETOGLUTARATE-DEPENDENT DIOXYGENASE ALKB HOMOLOG 3"/>
    <property type="match status" value="1"/>
</dbReference>
<dbReference type="InterPro" id="IPR037151">
    <property type="entry name" value="AlkB-like_sf"/>
</dbReference>
<dbReference type="EMBL" id="WKJJ01000002">
    <property type="protein sequence ID" value="MRV70710.1"/>
    <property type="molecule type" value="Genomic_DNA"/>
</dbReference>
<comment type="caution">
    <text evidence="10">The sequence shown here is derived from an EMBL/GenBank/DDBJ whole genome shotgun (WGS) entry which is preliminary data.</text>
</comment>
<keyword evidence="11" id="KW-1185">Reference proteome</keyword>